<evidence type="ECO:0000313" key="2">
    <source>
        <dbReference type="EMBL" id="ALB01927.1"/>
    </source>
</evidence>
<accession>A0AAC8VEQ4</accession>
<keyword evidence="1" id="KW-0378">Hydrolase</keyword>
<gene>
    <name evidence="2" type="ORF">ACH24_04625</name>
</gene>
<name>A0AAC8VEQ4_9GAMM</name>
<protein>
    <submittedName>
        <fullName evidence="2">Phospholipase</fullName>
    </submittedName>
</protein>
<sequence length="300" mass="34076">MRQINRLVVFGDSLLDNGNIMKTLDIPGKPYHDGRFSNGLVSTEILAQMLAKDQKLSEIKHKNYAIGGALTHGTNPSSLLRYHSFAVSEQIVKFENEEGRFADDDLVVINGGANNFMFMLYNEIPYINLVPKFRVARDLNKIVRKAIKMGAKNIILWNIPDVTKAPAYKDYLSNWVGKFFKSYMQINVNLQNGLLMNRVAELQAIFPNINLKLFDFYSLLNDCVENPAKYGFENVTDACVDSYGGADSLGNIQYDIEIMGDPEKYLCWDYCHPTAKANRLVASKMFDLWKHDELKFNSSA</sequence>
<dbReference type="PANTHER" id="PTHR45648">
    <property type="entry name" value="GDSL LIPASE/ACYLHYDROLASE FAMILY PROTEIN (AFU_ORTHOLOGUE AFUA_4G14700)"/>
    <property type="match status" value="1"/>
</dbReference>
<dbReference type="GO" id="GO:0016788">
    <property type="term" value="F:hydrolase activity, acting on ester bonds"/>
    <property type="evidence" value="ECO:0007669"/>
    <property type="project" value="InterPro"/>
</dbReference>
<dbReference type="CDD" id="cd01846">
    <property type="entry name" value="fatty_acyltransferase_like"/>
    <property type="match status" value="1"/>
</dbReference>
<dbReference type="SUPFAM" id="SSF52266">
    <property type="entry name" value="SGNH hydrolase"/>
    <property type="match status" value="1"/>
</dbReference>
<dbReference type="Pfam" id="PF00657">
    <property type="entry name" value="Lipase_GDSL"/>
    <property type="match status" value="1"/>
</dbReference>
<dbReference type="Proteomes" id="UP000242800">
    <property type="component" value="Chromosome"/>
</dbReference>
<dbReference type="EMBL" id="CP012505">
    <property type="protein sequence ID" value="ALB01927.1"/>
    <property type="molecule type" value="Genomic_DNA"/>
</dbReference>
<organism evidence="2 3">
    <name type="scientific">Francisella persica ATCC VR-331</name>
    <dbReference type="NCBI Taxonomy" id="1086726"/>
    <lineage>
        <taxon>Bacteria</taxon>
        <taxon>Pseudomonadati</taxon>
        <taxon>Pseudomonadota</taxon>
        <taxon>Gammaproteobacteria</taxon>
        <taxon>Thiotrichales</taxon>
        <taxon>Francisellaceae</taxon>
        <taxon>Francisella</taxon>
    </lineage>
</organism>
<dbReference type="InterPro" id="IPR036514">
    <property type="entry name" value="SGNH_hydro_sf"/>
</dbReference>
<dbReference type="InterPro" id="IPR001087">
    <property type="entry name" value="GDSL"/>
</dbReference>
<keyword evidence="3" id="KW-1185">Reference proteome</keyword>
<dbReference type="RefSeq" id="WP_064461346.1">
    <property type="nucleotide sequence ID" value="NZ_CP012505.1"/>
</dbReference>
<evidence type="ECO:0000313" key="3">
    <source>
        <dbReference type="Proteomes" id="UP000242800"/>
    </source>
</evidence>
<dbReference type="Gene3D" id="3.40.50.1110">
    <property type="entry name" value="SGNH hydrolase"/>
    <property type="match status" value="1"/>
</dbReference>
<dbReference type="InterPro" id="IPR051058">
    <property type="entry name" value="GDSL_Est/Lipase"/>
</dbReference>
<dbReference type="AlphaFoldDB" id="A0AAC8VEQ4"/>
<dbReference type="PANTHER" id="PTHR45648:SF22">
    <property type="entry name" value="GDSL LIPASE_ACYLHYDROLASE FAMILY PROTEIN (AFU_ORTHOLOGUE AFUA_4G14700)"/>
    <property type="match status" value="1"/>
</dbReference>
<reference evidence="2 3" key="1">
    <citation type="journal article" date="2016" name="Int. J. Syst. Evol. Microbiol.">
        <title>Reclassification of Wolbachia persica as Francisella persica comb. nov. and emended description of the family Francisellaceae.</title>
        <authorList>
            <person name="Larson M.A."/>
            <person name="Nalbantoglu U."/>
            <person name="Sayood K."/>
            <person name="Zentz E.B."/>
            <person name="Cer R.Z."/>
            <person name="Iwen P.C."/>
            <person name="Francesconi S.C."/>
            <person name="Bishop-Lilly K.A."/>
            <person name="Mokashi V.P."/>
            <person name="Sjostedt A."/>
            <person name="Hinrichs S.H."/>
        </authorList>
    </citation>
    <scope>NUCLEOTIDE SEQUENCE [LARGE SCALE GENOMIC DNA]</scope>
    <source>
        <strain evidence="2 3">FSC845</strain>
    </source>
</reference>
<proteinExistence type="predicted"/>
<evidence type="ECO:0000256" key="1">
    <source>
        <dbReference type="ARBA" id="ARBA00022801"/>
    </source>
</evidence>
<dbReference type="KEGG" id="fper:ACH24_04625"/>